<evidence type="ECO:0000256" key="6">
    <source>
        <dbReference type="ARBA" id="ARBA00022989"/>
    </source>
</evidence>
<dbReference type="PROSITE" id="PS00237">
    <property type="entry name" value="G_PROTEIN_RECEP_F1_1"/>
    <property type="match status" value="1"/>
</dbReference>
<dbReference type="GO" id="GO:0009881">
    <property type="term" value="F:photoreceptor activity"/>
    <property type="evidence" value="ECO:0007669"/>
    <property type="project" value="UniProtKB-KW"/>
</dbReference>
<evidence type="ECO:0000256" key="16">
    <source>
        <dbReference type="SAM" id="MobiDB-lite"/>
    </source>
</evidence>
<dbReference type="FunFam" id="1.20.1070.10:FF:000044">
    <property type="entry name" value="Opsin, ultraviolet-sensitive"/>
    <property type="match status" value="1"/>
</dbReference>
<evidence type="ECO:0000256" key="3">
    <source>
        <dbReference type="ARBA" id="ARBA00022606"/>
    </source>
</evidence>
<evidence type="ECO:0000256" key="13">
    <source>
        <dbReference type="ARBA" id="ARBA00023224"/>
    </source>
</evidence>
<feature type="transmembrane region" description="Helical" evidence="15">
    <location>
        <begin position="162"/>
        <end position="187"/>
    </location>
</feature>
<feature type="transmembrane region" description="Helical" evidence="15">
    <location>
        <begin position="120"/>
        <end position="141"/>
    </location>
</feature>
<feature type="transmembrane region" description="Helical" evidence="15">
    <location>
        <begin position="82"/>
        <end position="108"/>
    </location>
</feature>
<dbReference type="PROSITE" id="PS00238">
    <property type="entry name" value="OPSIN"/>
    <property type="match status" value="1"/>
</dbReference>
<comment type="similarity">
    <text evidence="15">Belongs to the G-protein coupled receptor 1 family. Opsin subfamily.</text>
</comment>
<evidence type="ECO:0000256" key="8">
    <source>
        <dbReference type="ARBA" id="ARBA00023040"/>
    </source>
</evidence>
<keyword evidence="7 15" id="KW-0157">Chromophore</keyword>
<evidence type="ECO:0000256" key="11">
    <source>
        <dbReference type="ARBA" id="ARBA00023157"/>
    </source>
</evidence>
<keyword evidence="14" id="KW-0449">Lipoprotein</keyword>
<feature type="compositionally biased region" description="Polar residues" evidence="16">
    <location>
        <begin position="354"/>
        <end position="374"/>
    </location>
</feature>
<keyword evidence="11" id="KW-1015">Disulfide bond</keyword>
<keyword evidence="8 15" id="KW-0297">G-protein coupled receptor</keyword>
<name>A0A8H2S118_9MOLL</name>
<dbReference type="InterPro" id="IPR017452">
    <property type="entry name" value="GPCR_Rhodpsn_7TM"/>
</dbReference>
<dbReference type="InterPro" id="IPR027430">
    <property type="entry name" value="Retinal_BS"/>
</dbReference>
<dbReference type="GO" id="GO:0007602">
    <property type="term" value="P:phototransduction"/>
    <property type="evidence" value="ECO:0007669"/>
    <property type="project" value="UniProtKB-KW"/>
</dbReference>
<evidence type="ECO:0000256" key="7">
    <source>
        <dbReference type="ARBA" id="ARBA00022991"/>
    </source>
</evidence>
<dbReference type="Pfam" id="PF00001">
    <property type="entry name" value="7tm_1"/>
    <property type="match status" value="1"/>
</dbReference>
<proteinExistence type="evidence at transcript level"/>
<evidence type="ECO:0000313" key="18">
    <source>
        <dbReference type="EMBL" id="QKY89065.1"/>
    </source>
</evidence>
<organism evidence="18">
    <name type="scientific">Chiton marmoratus</name>
    <dbReference type="NCBI Taxonomy" id="2732483"/>
    <lineage>
        <taxon>Eukaryota</taxon>
        <taxon>Metazoa</taxon>
        <taxon>Spiralia</taxon>
        <taxon>Lophotrochozoa</taxon>
        <taxon>Mollusca</taxon>
        <taxon>Polyplacophora</taxon>
        <taxon>Neoloricata</taxon>
        <taxon>Chitonida</taxon>
        <taxon>Chitonina</taxon>
        <taxon>Chitonidae</taxon>
        <taxon>Chitoninae</taxon>
        <taxon>Chiton</taxon>
    </lineage>
</organism>
<evidence type="ECO:0000256" key="1">
    <source>
        <dbReference type="ARBA" id="ARBA00004141"/>
    </source>
</evidence>
<accession>A0A8H2S118</accession>
<dbReference type="PROSITE" id="PS50262">
    <property type="entry name" value="G_PROTEIN_RECEP_F1_2"/>
    <property type="match status" value="1"/>
</dbReference>
<dbReference type="InterPro" id="IPR050125">
    <property type="entry name" value="GPCR_opsins"/>
</dbReference>
<dbReference type="GO" id="GO:0016020">
    <property type="term" value="C:membrane"/>
    <property type="evidence" value="ECO:0007669"/>
    <property type="project" value="UniProtKB-SubCell"/>
</dbReference>
<keyword evidence="10" id="KW-0564">Palmitate</keyword>
<evidence type="ECO:0000256" key="10">
    <source>
        <dbReference type="ARBA" id="ARBA00023139"/>
    </source>
</evidence>
<dbReference type="InterPro" id="IPR001760">
    <property type="entry name" value="Opsin"/>
</dbReference>
<evidence type="ECO:0000256" key="5">
    <source>
        <dbReference type="ARBA" id="ARBA00022925"/>
    </source>
</evidence>
<keyword evidence="4 15" id="KW-0812">Transmembrane</keyword>
<feature type="region of interest" description="Disordered" evidence="16">
    <location>
        <begin position="351"/>
        <end position="457"/>
    </location>
</feature>
<keyword evidence="2 15" id="KW-0600">Photoreceptor protein</keyword>
<evidence type="ECO:0000256" key="4">
    <source>
        <dbReference type="ARBA" id="ARBA00022692"/>
    </source>
</evidence>
<dbReference type="GO" id="GO:0004930">
    <property type="term" value="F:G protein-coupled receptor activity"/>
    <property type="evidence" value="ECO:0007669"/>
    <property type="project" value="UniProtKB-KW"/>
</dbReference>
<sequence length="457" mass="50101">MSTTTWANNVTGYFNSTPTSPANSFDVMIHPHWLQFPPVPDYWHYIIGVYITIVGVTGVVGNFLVIWIFSRTKGLRTPANMFVVNLAISDLTFSAINGFPLLSFSAFYKKWIFGKAACELYGLVGGIFGLMSINTMAMIAFDRYMVIARPLSVMRHMSHKRAFFMLILVWIWSVVWAIPPIFGWGAYIPEGFQTSCSFDYLTRTDYFRSYIFCLYICGFVVPVLIIIVCYVFIVKAVADHEKEMASMAKKLDAKDIRQGQDQKTEIKTAKIAFYTITLFLLSWTPYAVVALIGEFGPAEYVTPYASEIPVMFAKTSAMYNPIVYALSHPKFREVLNQKVPWLMVCCKPKAKPSSAASGKTGGSQISRAGSSTSYVPGMSEAASEISNVSEPAMEMTSPPPSKPAAAPQAAPPSPATQPANAQGGAGKDATVYAISGGSPDAKPCAGQENKSFEAEKV</sequence>
<keyword evidence="13 15" id="KW-0807">Transducer</keyword>
<feature type="transmembrane region" description="Helical" evidence="15">
    <location>
        <begin position="271"/>
        <end position="293"/>
    </location>
</feature>
<keyword evidence="5 15" id="KW-0681">Retinal protein</keyword>
<protein>
    <submittedName>
        <fullName evidence="18">Rhabdomeric opsin</fullName>
    </submittedName>
</protein>
<comment type="caution">
    <text evidence="15">Lacks conserved residue(s) required for the propagation of feature annotation.</text>
</comment>
<dbReference type="SMART" id="SM01381">
    <property type="entry name" value="7TM_GPCR_Srsx"/>
    <property type="match status" value="1"/>
</dbReference>
<comment type="subcellular location">
    <subcellularLocation>
        <location evidence="1 15">Membrane</location>
        <topology evidence="1 15">Multi-pass membrane protein</topology>
    </subcellularLocation>
</comment>
<dbReference type="PANTHER" id="PTHR24240">
    <property type="entry name" value="OPSIN"/>
    <property type="match status" value="1"/>
</dbReference>
<keyword evidence="9 15" id="KW-0472">Membrane</keyword>
<reference evidence="18" key="1">
    <citation type="submission" date="2019-10" db="EMBL/GenBank/DDBJ databases">
        <title>Evidence for a complexity drain on sensory receptors during the evolution of eyes in chitons.</title>
        <authorList>
            <person name="Kingston A.C.N."/>
            <person name="Cannon J.T."/>
            <person name="Kocot K.M."/>
            <person name="Siegfried A."/>
            <person name="Brooker L.R."/>
            <person name="Eernisse D.J."/>
            <person name="Oakley T.H."/>
            <person name="Speiser D.I."/>
        </authorList>
    </citation>
    <scope>NUCLEOTIDE SEQUENCE</scope>
</reference>
<dbReference type="GO" id="GO:0007601">
    <property type="term" value="P:visual perception"/>
    <property type="evidence" value="ECO:0007669"/>
    <property type="project" value="InterPro"/>
</dbReference>
<dbReference type="PRINTS" id="PR00237">
    <property type="entry name" value="GPCRRHODOPSN"/>
</dbReference>
<feature type="transmembrane region" description="Helical" evidence="15">
    <location>
        <begin position="207"/>
        <end position="234"/>
    </location>
</feature>
<evidence type="ECO:0000256" key="9">
    <source>
        <dbReference type="ARBA" id="ARBA00023136"/>
    </source>
</evidence>
<evidence type="ECO:0000256" key="15">
    <source>
        <dbReference type="RuleBase" id="RU004951"/>
    </source>
</evidence>
<dbReference type="InterPro" id="IPR000276">
    <property type="entry name" value="GPCR_Rhodpsn"/>
</dbReference>
<dbReference type="EMBL" id="MN587153">
    <property type="protein sequence ID" value="QKY89065.1"/>
    <property type="molecule type" value="mRNA"/>
</dbReference>
<dbReference type="SMR" id="A0A8H2S118"/>
<evidence type="ECO:0000259" key="17">
    <source>
        <dbReference type="PROSITE" id="PS50262"/>
    </source>
</evidence>
<keyword evidence="6 15" id="KW-1133">Transmembrane helix</keyword>
<evidence type="ECO:0000256" key="12">
    <source>
        <dbReference type="ARBA" id="ARBA00023170"/>
    </source>
</evidence>
<dbReference type="PRINTS" id="PR00238">
    <property type="entry name" value="OPSIN"/>
</dbReference>
<feature type="domain" description="G-protein coupled receptors family 1 profile" evidence="17">
    <location>
        <begin position="61"/>
        <end position="324"/>
    </location>
</feature>
<dbReference type="AlphaFoldDB" id="A0A8H2S118"/>
<feature type="transmembrane region" description="Helical" evidence="15">
    <location>
        <begin position="42"/>
        <end position="70"/>
    </location>
</feature>
<evidence type="ECO:0000256" key="14">
    <source>
        <dbReference type="ARBA" id="ARBA00023288"/>
    </source>
</evidence>
<dbReference type="Gene3D" id="1.20.1070.10">
    <property type="entry name" value="Rhodopsin 7-helix transmembrane proteins"/>
    <property type="match status" value="1"/>
</dbReference>
<dbReference type="CDD" id="cd15337">
    <property type="entry name" value="7tmA_Opsin_Gq_invertebrates"/>
    <property type="match status" value="1"/>
</dbReference>
<evidence type="ECO:0000256" key="2">
    <source>
        <dbReference type="ARBA" id="ARBA00022543"/>
    </source>
</evidence>
<keyword evidence="12 15" id="KW-0675">Receptor</keyword>
<keyword evidence="3 15" id="KW-0716">Sensory transduction</keyword>
<dbReference type="SUPFAM" id="SSF81321">
    <property type="entry name" value="Family A G protein-coupled receptor-like"/>
    <property type="match status" value="1"/>
</dbReference>